<dbReference type="Gene3D" id="3.40.190.10">
    <property type="entry name" value="Periplasmic binding protein-like II"/>
    <property type="match status" value="2"/>
</dbReference>
<dbReference type="PANTHER" id="PTHR35936:SF17">
    <property type="entry name" value="ARGININE-BINDING EXTRACELLULAR PROTEIN ARTP"/>
    <property type="match status" value="1"/>
</dbReference>
<dbReference type="Pfam" id="PF00497">
    <property type="entry name" value="SBP_bac_3"/>
    <property type="match status" value="1"/>
</dbReference>
<evidence type="ECO:0000256" key="3">
    <source>
        <dbReference type="SAM" id="SignalP"/>
    </source>
</evidence>
<gene>
    <name evidence="6" type="ORF">GRQ65_17140</name>
</gene>
<dbReference type="SMART" id="SM00079">
    <property type="entry name" value="PBPe"/>
    <property type="match status" value="1"/>
</dbReference>
<comment type="caution">
    <text evidence="6">The sequence shown here is derived from an EMBL/GenBank/DDBJ whole genome shotgun (WGS) entry which is preliminary data.</text>
</comment>
<dbReference type="EMBL" id="WUEK01000011">
    <property type="protein sequence ID" value="MXG91275.1"/>
    <property type="molecule type" value="Genomic_DNA"/>
</dbReference>
<evidence type="ECO:0000259" key="4">
    <source>
        <dbReference type="SMART" id="SM00062"/>
    </source>
</evidence>
<evidence type="ECO:0000256" key="1">
    <source>
        <dbReference type="ARBA" id="ARBA00022729"/>
    </source>
</evidence>
<feature type="domain" description="Solute-binding protein family 3/N-terminal" evidence="4">
    <location>
        <begin position="73"/>
        <end position="302"/>
    </location>
</feature>
<reference evidence="6 7" key="1">
    <citation type="submission" date="2019-12" db="EMBL/GenBank/DDBJ databases">
        <authorList>
            <person name="Kun Z."/>
        </authorList>
    </citation>
    <scope>NUCLEOTIDE SEQUENCE [LARGE SCALE GENOMIC DNA]</scope>
    <source>
        <strain evidence="6 7">YIM 123512</strain>
    </source>
</reference>
<evidence type="ECO:0000259" key="5">
    <source>
        <dbReference type="SMART" id="SM00079"/>
    </source>
</evidence>
<evidence type="ECO:0000256" key="2">
    <source>
        <dbReference type="SAM" id="MobiDB-lite"/>
    </source>
</evidence>
<dbReference type="CDD" id="cd13530">
    <property type="entry name" value="PBP2_peptides_like"/>
    <property type="match status" value="1"/>
</dbReference>
<dbReference type="AlphaFoldDB" id="A0A6L7F1H7"/>
<evidence type="ECO:0000313" key="6">
    <source>
        <dbReference type="EMBL" id="MXG91275.1"/>
    </source>
</evidence>
<accession>A0A6L7F1H7</accession>
<dbReference type="GO" id="GO:0016020">
    <property type="term" value="C:membrane"/>
    <property type="evidence" value="ECO:0007669"/>
    <property type="project" value="InterPro"/>
</dbReference>
<keyword evidence="7" id="KW-1185">Reference proteome</keyword>
<dbReference type="Proteomes" id="UP000473325">
    <property type="component" value="Unassembled WGS sequence"/>
</dbReference>
<dbReference type="PANTHER" id="PTHR35936">
    <property type="entry name" value="MEMBRANE-BOUND LYTIC MUREIN TRANSGLYCOSYLASE F"/>
    <property type="match status" value="1"/>
</dbReference>
<proteinExistence type="predicted"/>
<feature type="signal peptide" evidence="3">
    <location>
        <begin position="1"/>
        <end position="26"/>
    </location>
</feature>
<feature type="domain" description="Ionotropic glutamate receptor C-terminal" evidence="5">
    <location>
        <begin position="73"/>
        <end position="301"/>
    </location>
</feature>
<dbReference type="GO" id="GO:0015276">
    <property type="term" value="F:ligand-gated monoatomic ion channel activity"/>
    <property type="evidence" value="ECO:0007669"/>
    <property type="project" value="InterPro"/>
</dbReference>
<protein>
    <submittedName>
        <fullName evidence="6">Transporter substrate-binding domain-containing protein</fullName>
    </submittedName>
</protein>
<sequence length="309" mass="32057">MRVRTGLRLLPLVPLALLPLAGCAPADDGESASGSSSTSSTPETSGSASAGSSESAAADDCAVDQLPLLNAGTLTVGTDKPAYEPWFVDDDPTNGKGFESAVTYAVAEQMGFTPDQVSWVTVPFNTSYKPGAKDFDFDINQISITPAREKVVSFSEGYYSAAQAIIALDDSPVAGATSLADLKGYKLGAQTGTTSLSAITDVIGADEQPAVFEDTNAAKQALLNGQVDAIVADLPTAFYITAAEIKGSTIVGQFQPAAGSEEQFGMLFAKDSPLVPCVDAALDALRSSGQLDQIEQEWLSDEVDVPVLQ</sequence>
<feature type="region of interest" description="Disordered" evidence="2">
    <location>
        <begin position="26"/>
        <end position="56"/>
    </location>
</feature>
<dbReference type="SUPFAM" id="SSF53850">
    <property type="entry name" value="Periplasmic binding protein-like II"/>
    <property type="match status" value="1"/>
</dbReference>
<dbReference type="InterPro" id="IPR001320">
    <property type="entry name" value="Iontro_rcpt_C"/>
</dbReference>
<evidence type="ECO:0000313" key="7">
    <source>
        <dbReference type="Proteomes" id="UP000473325"/>
    </source>
</evidence>
<feature type="chain" id="PRO_5026693664" evidence="3">
    <location>
        <begin position="27"/>
        <end position="309"/>
    </location>
</feature>
<keyword evidence="1 3" id="KW-0732">Signal</keyword>
<name>A0A6L7F1H7_9ACTN</name>
<organism evidence="6 7">
    <name type="scientific">Nocardioides flavescens</name>
    <dbReference type="NCBI Taxonomy" id="2691959"/>
    <lineage>
        <taxon>Bacteria</taxon>
        <taxon>Bacillati</taxon>
        <taxon>Actinomycetota</taxon>
        <taxon>Actinomycetes</taxon>
        <taxon>Propionibacteriales</taxon>
        <taxon>Nocardioidaceae</taxon>
        <taxon>Nocardioides</taxon>
    </lineage>
</organism>
<dbReference type="RefSeq" id="WP_160879209.1">
    <property type="nucleotide sequence ID" value="NZ_WUEK01000011.1"/>
</dbReference>
<dbReference type="SMART" id="SM00062">
    <property type="entry name" value="PBPb"/>
    <property type="match status" value="1"/>
</dbReference>
<dbReference type="InterPro" id="IPR001638">
    <property type="entry name" value="Solute-binding_3/MltF_N"/>
</dbReference>